<keyword evidence="5" id="KW-0539">Nucleus</keyword>
<dbReference type="GO" id="GO:0003677">
    <property type="term" value="F:DNA binding"/>
    <property type="evidence" value="ECO:0007669"/>
    <property type="project" value="UniProtKB-KW"/>
</dbReference>
<dbReference type="PANTHER" id="PTHR47663:SF1">
    <property type="entry name" value="XYLANOLYTIC TRANSCRIPTIONAL ACTIVATOR XLNR-RELATED"/>
    <property type="match status" value="1"/>
</dbReference>
<keyword evidence="8" id="KW-1185">Reference proteome</keyword>
<evidence type="ECO:0000256" key="4">
    <source>
        <dbReference type="ARBA" id="ARBA00023163"/>
    </source>
</evidence>
<evidence type="ECO:0000256" key="5">
    <source>
        <dbReference type="ARBA" id="ARBA00023242"/>
    </source>
</evidence>
<dbReference type="Proteomes" id="UP000070700">
    <property type="component" value="Unassembled WGS sequence"/>
</dbReference>
<dbReference type="AlphaFoldDB" id="A0A132BBJ6"/>
<dbReference type="CDD" id="cd12148">
    <property type="entry name" value="fungal_TF_MHR"/>
    <property type="match status" value="1"/>
</dbReference>
<evidence type="ECO:0000256" key="1">
    <source>
        <dbReference type="ARBA" id="ARBA00022833"/>
    </source>
</evidence>
<dbReference type="STRING" id="149040.A0A132BBJ6"/>
<dbReference type="InterPro" id="IPR051439">
    <property type="entry name" value="XlnR/Xlr1"/>
</dbReference>
<dbReference type="EMBL" id="KQ947431">
    <property type="protein sequence ID" value="KUJ09748.1"/>
    <property type="molecule type" value="Genomic_DNA"/>
</dbReference>
<organism evidence="7 8">
    <name type="scientific">Mollisia scopiformis</name>
    <name type="common">Conifer needle endophyte fungus</name>
    <name type="synonym">Phialocephala scopiformis</name>
    <dbReference type="NCBI Taxonomy" id="149040"/>
    <lineage>
        <taxon>Eukaryota</taxon>
        <taxon>Fungi</taxon>
        <taxon>Dikarya</taxon>
        <taxon>Ascomycota</taxon>
        <taxon>Pezizomycotina</taxon>
        <taxon>Leotiomycetes</taxon>
        <taxon>Helotiales</taxon>
        <taxon>Mollisiaceae</taxon>
        <taxon>Mollisia</taxon>
    </lineage>
</organism>
<evidence type="ECO:0000256" key="3">
    <source>
        <dbReference type="ARBA" id="ARBA00023125"/>
    </source>
</evidence>
<keyword evidence="4" id="KW-0804">Transcription</keyword>
<dbReference type="KEGG" id="psco:LY89DRAFT_701238"/>
<accession>A0A132BBJ6</accession>
<keyword evidence="3" id="KW-0238">DNA-binding</keyword>
<name>A0A132BBJ6_MOLSC</name>
<dbReference type="PANTHER" id="PTHR47663">
    <property type="entry name" value="XYLANOLYTIC TRANSCRIPTIONAL ACTIVATOR XLNR-RELATED"/>
    <property type="match status" value="1"/>
</dbReference>
<protein>
    <recommendedName>
        <fullName evidence="6">Xylanolytic transcriptional activator regulatory domain-containing protein</fullName>
    </recommendedName>
</protein>
<dbReference type="RefSeq" id="XP_018064103.1">
    <property type="nucleotide sequence ID" value="XM_018217182.1"/>
</dbReference>
<dbReference type="InParanoid" id="A0A132BBJ6"/>
<proteinExistence type="predicted"/>
<dbReference type="Pfam" id="PF04082">
    <property type="entry name" value="Fungal_trans"/>
    <property type="match status" value="1"/>
</dbReference>
<dbReference type="GO" id="GO:0008270">
    <property type="term" value="F:zinc ion binding"/>
    <property type="evidence" value="ECO:0007669"/>
    <property type="project" value="InterPro"/>
</dbReference>
<dbReference type="OrthoDB" id="3862662at2759"/>
<keyword evidence="1" id="KW-0862">Zinc</keyword>
<sequence>MPKEDNSSILHEVGSSRLVTIRRAFLSQTLKLLQPVMIGEIVPSFDDAITFFTLAAIGASENDTHIKLPHWLNFMKYALKKLNLYAEVEHLDEETKEERRRLWWSGYTIDRHVALSFNLRPQTTDLECQMLQRPCRDDVWESDILLSEYYQTGRSNVLKGIVYSVQNLDVFGVLLPLSSMVGDILEYHFLRQHATFGSHRSFMTDIRNNIEQNLRLWDKSLQDHLARIQNPVNPTDNDDADTRPLRPFNYDAEMPASTSSKVVLYGRHIWHCLHVLLFGTMDFVEMYRDLSWQASTDFVQAGEHAISCAKLAGSILTLDPRLHYIYRFFGTYLLQSSFIFLILAQKLGQAADNLILENCTINLRVLDTFVQVVNVEYQRTFARVLRQTLSKRFDEEGGGGDGGLDPALLQYRWVAGYNGLWNGDMALGAAGNTEDA</sequence>
<evidence type="ECO:0000313" key="8">
    <source>
        <dbReference type="Proteomes" id="UP000070700"/>
    </source>
</evidence>
<evidence type="ECO:0000313" key="7">
    <source>
        <dbReference type="EMBL" id="KUJ09748.1"/>
    </source>
</evidence>
<gene>
    <name evidence="7" type="ORF">LY89DRAFT_701238</name>
</gene>
<dbReference type="GO" id="GO:0006351">
    <property type="term" value="P:DNA-templated transcription"/>
    <property type="evidence" value="ECO:0007669"/>
    <property type="project" value="InterPro"/>
</dbReference>
<evidence type="ECO:0000256" key="2">
    <source>
        <dbReference type="ARBA" id="ARBA00023015"/>
    </source>
</evidence>
<keyword evidence="2" id="KW-0805">Transcription regulation</keyword>
<feature type="domain" description="Xylanolytic transcriptional activator regulatory" evidence="6">
    <location>
        <begin position="84"/>
        <end position="143"/>
    </location>
</feature>
<dbReference type="GeneID" id="28826908"/>
<evidence type="ECO:0000259" key="6">
    <source>
        <dbReference type="Pfam" id="PF04082"/>
    </source>
</evidence>
<dbReference type="InterPro" id="IPR007219">
    <property type="entry name" value="XnlR_reg_dom"/>
</dbReference>
<reference evidence="7 8" key="1">
    <citation type="submission" date="2015-10" db="EMBL/GenBank/DDBJ databases">
        <title>Full genome of DAOMC 229536 Phialocephala scopiformis, a fungal endophyte of spruce producing the potent anti-insectan compound rugulosin.</title>
        <authorList>
            <consortium name="DOE Joint Genome Institute"/>
            <person name="Walker A.K."/>
            <person name="Frasz S.L."/>
            <person name="Seifert K.A."/>
            <person name="Miller J.D."/>
            <person name="Mondo S.J."/>
            <person name="Labutti K."/>
            <person name="Lipzen A."/>
            <person name="Dockter R."/>
            <person name="Kennedy M."/>
            <person name="Grigoriev I.V."/>
            <person name="Spatafora J.W."/>
        </authorList>
    </citation>
    <scope>NUCLEOTIDE SEQUENCE [LARGE SCALE GENOMIC DNA]</scope>
    <source>
        <strain evidence="7 8">CBS 120377</strain>
    </source>
</reference>